<accession>A0A0A3HU70</accession>
<dbReference type="InterPro" id="IPR027393">
    <property type="entry name" value="Virus_scaffolding_prot_C"/>
</dbReference>
<protein>
    <submittedName>
        <fullName evidence="3">Transcriptional regulator</fullName>
    </submittedName>
</protein>
<comment type="caution">
    <text evidence="3">The sequence shown here is derived from an EMBL/GenBank/DDBJ whole genome shotgun (WGS) entry which is preliminary data.</text>
</comment>
<evidence type="ECO:0000256" key="1">
    <source>
        <dbReference type="SAM" id="MobiDB-lite"/>
    </source>
</evidence>
<dbReference type="Gene3D" id="4.10.810.10">
    <property type="entry name" value="Virus Scaffolding Protein, Chain A"/>
    <property type="match status" value="1"/>
</dbReference>
<evidence type="ECO:0000313" key="3">
    <source>
        <dbReference type="EMBL" id="KGR75999.1"/>
    </source>
</evidence>
<feature type="compositionally biased region" description="Basic and acidic residues" evidence="1">
    <location>
        <begin position="99"/>
        <end position="115"/>
    </location>
</feature>
<dbReference type="Proteomes" id="UP000030408">
    <property type="component" value="Unassembled WGS sequence"/>
</dbReference>
<dbReference type="eggNOG" id="ENOG5032URS">
    <property type="taxonomic scope" value="Bacteria"/>
</dbReference>
<dbReference type="RefSeq" id="WP_036200128.1">
    <property type="nucleotide sequence ID" value="NZ_AVCY01000008.1"/>
</dbReference>
<dbReference type="OrthoDB" id="2930704at2"/>
<dbReference type="InterPro" id="IPR014957">
    <property type="entry name" value="IDEAL_dom"/>
</dbReference>
<name>A0A0A3HU70_9BACL</name>
<feature type="domain" description="IDEAL" evidence="2">
    <location>
        <begin position="116"/>
        <end position="149"/>
    </location>
</feature>
<dbReference type="EMBL" id="JPVO01000048">
    <property type="protein sequence ID" value="KGR75999.1"/>
    <property type="molecule type" value="Genomic_DNA"/>
</dbReference>
<proteinExistence type="predicted"/>
<dbReference type="STRING" id="1384057.CD33_09165"/>
<feature type="region of interest" description="Disordered" evidence="1">
    <location>
        <begin position="96"/>
        <end position="115"/>
    </location>
</feature>
<evidence type="ECO:0000259" key="2">
    <source>
        <dbReference type="Pfam" id="PF08858"/>
    </source>
</evidence>
<evidence type="ECO:0000313" key="4">
    <source>
        <dbReference type="Proteomes" id="UP000030408"/>
    </source>
</evidence>
<sequence>MIQVQFMKPFYTKVNGKTLRLVFAYQYFSIVKDDELYHFVPVEGKEMIIDIETKQIENLSEIFVFQRGSRFIRLPLYQLLLISNVHEHLTPILDQATTPEEKSKTVSKEKSESEMQKMIRELEEKNLEHLIDQALEQRDEKRFYELAAQKAKLLETNQ</sequence>
<dbReference type="AlphaFoldDB" id="A0A0A3HU70"/>
<organism evidence="3 4">
    <name type="scientific">Ureibacillus sinduriensis BLB-1 = JCM 15800</name>
    <dbReference type="NCBI Taxonomy" id="1384057"/>
    <lineage>
        <taxon>Bacteria</taxon>
        <taxon>Bacillati</taxon>
        <taxon>Bacillota</taxon>
        <taxon>Bacilli</taxon>
        <taxon>Bacillales</taxon>
        <taxon>Caryophanaceae</taxon>
        <taxon>Ureibacillus</taxon>
    </lineage>
</organism>
<gene>
    <name evidence="3" type="ORF">CD33_09165</name>
</gene>
<reference evidence="3 4" key="1">
    <citation type="submission" date="2014-02" db="EMBL/GenBank/DDBJ databases">
        <title>Draft genome sequence of Lysinibacillus sinduriensis JCM 15800.</title>
        <authorList>
            <person name="Zhang F."/>
            <person name="Wang G."/>
            <person name="Zhang L."/>
        </authorList>
    </citation>
    <scope>NUCLEOTIDE SEQUENCE [LARGE SCALE GENOMIC DNA]</scope>
    <source>
        <strain evidence="3 4">JCM 15800</strain>
    </source>
</reference>
<keyword evidence="4" id="KW-1185">Reference proteome</keyword>
<dbReference type="Pfam" id="PF08858">
    <property type="entry name" value="IDEAL"/>
    <property type="match status" value="1"/>
</dbReference>